<dbReference type="Pfam" id="PF05400">
    <property type="entry name" value="FliT"/>
    <property type="match status" value="1"/>
</dbReference>
<keyword evidence="3" id="KW-1005">Bacterial flagellum biogenesis</keyword>
<keyword evidence="7" id="KW-1185">Reference proteome</keyword>
<evidence type="ECO:0000256" key="4">
    <source>
        <dbReference type="ARBA" id="ARBA00023186"/>
    </source>
</evidence>
<dbReference type="KEGG" id="doe:DENOEST_3353"/>
<keyword evidence="6" id="KW-0966">Cell projection</keyword>
<evidence type="ECO:0000313" key="6">
    <source>
        <dbReference type="EMBL" id="CAB1370507.1"/>
    </source>
</evidence>
<proteinExistence type="predicted"/>
<evidence type="ECO:0000313" key="7">
    <source>
        <dbReference type="Proteomes" id="UP000515733"/>
    </source>
</evidence>
<dbReference type="Gene3D" id="1.20.58.380">
    <property type="entry name" value="Flagellar protein flit"/>
    <property type="match status" value="1"/>
</dbReference>
<dbReference type="Proteomes" id="UP000515733">
    <property type="component" value="Chromosome"/>
</dbReference>
<dbReference type="GO" id="GO:0044781">
    <property type="term" value="P:bacterial-type flagellum organization"/>
    <property type="evidence" value="ECO:0007669"/>
    <property type="project" value="UniProtKB-KW"/>
</dbReference>
<organism evidence="6 7">
    <name type="scientific">Denitratisoma oestradiolicum</name>
    <dbReference type="NCBI Taxonomy" id="311182"/>
    <lineage>
        <taxon>Bacteria</taxon>
        <taxon>Pseudomonadati</taxon>
        <taxon>Pseudomonadota</taxon>
        <taxon>Betaproteobacteria</taxon>
        <taxon>Nitrosomonadales</taxon>
        <taxon>Sterolibacteriaceae</taxon>
        <taxon>Denitratisoma</taxon>
    </lineage>
</organism>
<evidence type="ECO:0000256" key="1">
    <source>
        <dbReference type="ARBA" id="ARBA00004514"/>
    </source>
</evidence>
<reference evidence="6 7" key="1">
    <citation type="submission" date="2020-03" db="EMBL/GenBank/DDBJ databases">
        <authorList>
            <consortium name="Genoscope - CEA"/>
            <person name="William W."/>
        </authorList>
    </citation>
    <scope>NUCLEOTIDE SEQUENCE [LARGE SCALE GENOMIC DNA]</scope>
    <source>
        <strain evidence="7">DSM 16959</strain>
    </source>
</reference>
<keyword evidence="6" id="KW-0969">Cilium</keyword>
<evidence type="ECO:0000256" key="3">
    <source>
        <dbReference type="ARBA" id="ARBA00022795"/>
    </source>
</evidence>
<keyword evidence="4" id="KW-0143">Chaperone</keyword>
<comment type="subcellular location">
    <subcellularLocation>
        <location evidence="1">Cytoplasm</location>
        <location evidence="1">Cytosol</location>
    </subcellularLocation>
</comment>
<gene>
    <name evidence="6" type="ORF">DENOEST_3353</name>
</gene>
<keyword evidence="2" id="KW-0963">Cytoplasm</keyword>
<name>A0A6S6Y4Z0_9PROT</name>
<accession>A0A6S6Y4Z0</accession>
<dbReference type="InterPro" id="IPR008622">
    <property type="entry name" value="FliT"/>
</dbReference>
<dbReference type="RefSeq" id="WP_232096524.1">
    <property type="nucleotide sequence ID" value="NZ_LR778301.1"/>
</dbReference>
<evidence type="ECO:0000256" key="2">
    <source>
        <dbReference type="ARBA" id="ARBA00022490"/>
    </source>
</evidence>
<evidence type="ECO:0000256" key="5">
    <source>
        <dbReference type="ARBA" id="ARBA00093797"/>
    </source>
</evidence>
<dbReference type="AlphaFoldDB" id="A0A6S6Y4Z0"/>
<keyword evidence="6" id="KW-0282">Flagellum</keyword>
<sequence length="110" mass="12774">MLAMPTQIEIYEDMSTLSSLMVEAARTHDWDRLVGLERSVSSLREILIAEDDNASLSVAEVERKRSLIQRILQDDAEIRRHTEPWMEHVRKFLGGETMRKNVERAYSTGR</sequence>
<protein>
    <recommendedName>
        <fullName evidence="5">Flagellar protein FliT</fullName>
    </recommendedName>
</protein>
<dbReference type="EMBL" id="LR778301">
    <property type="protein sequence ID" value="CAB1370507.1"/>
    <property type="molecule type" value="Genomic_DNA"/>
</dbReference>